<keyword evidence="1 5" id="KW-0808">Transferase</keyword>
<evidence type="ECO:0000313" key="6">
    <source>
        <dbReference type="Proteomes" id="UP000250266"/>
    </source>
</evidence>
<dbReference type="EMBL" id="KV745047">
    <property type="protein sequence ID" value="OCK78650.1"/>
    <property type="molecule type" value="Genomic_DNA"/>
</dbReference>
<feature type="domain" description="N-acetyltransferase" evidence="4">
    <location>
        <begin position="91"/>
        <end position="281"/>
    </location>
</feature>
<feature type="region of interest" description="Disordered" evidence="3">
    <location>
        <begin position="45"/>
        <end position="82"/>
    </location>
</feature>
<dbReference type="InterPro" id="IPR016181">
    <property type="entry name" value="Acyl_CoA_acyltransferase"/>
</dbReference>
<accession>A0A8E2JDJ9</accession>
<dbReference type="CDD" id="cd04301">
    <property type="entry name" value="NAT_SF"/>
    <property type="match status" value="1"/>
</dbReference>
<dbReference type="InterPro" id="IPR000182">
    <property type="entry name" value="GNAT_dom"/>
</dbReference>
<dbReference type="SUPFAM" id="SSF55729">
    <property type="entry name" value="Acyl-CoA N-acyltransferases (Nat)"/>
    <property type="match status" value="1"/>
</dbReference>
<dbReference type="PROSITE" id="PS51186">
    <property type="entry name" value="GNAT"/>
    <property type="match status" value="1"/>
</dbReference>
<name>A0A8E2JDJ9_9PEZI</name>
<dbReference type="GO" id="GO:0007064">
    <property type="term" value="P:mitotic sister chromatid cohesion"/>
    <property type="evidence" value="ECO:0007669"/>
    <property type="project" value="TreeGrafter"/>
</dbReference>
<keyword evidence="6" id="KW-1185">Reference proteome</keyword>
<evidence type="ECO:0000256" key="1">
    <source>
        <dbReference type="ARBA" id="ARBA00022679"/>
    </source>
</evidence>
<sequence>MPQASLLDWLQKPKAVISDTQPTNPVSNQPFLAKRDAVSAYTPALTTRPASIPTRQDGTPASLHVHSPPSEPPSTPPEPLFSSLRPLAPNIELVPLTPALLPAFRRLNSLMLPIPYPDSFYNESLSDEAISGITLLALWHATPPTSILQSVDSPAYSPISVNAVDQPHLVAAIRCKLLSPPPTSSPLLHDAISTPPTLYISTLCVLPPYRRYGIATHLLAHTTSAGIQAHNIDAVTAHVWEANDDALKWYTKRGFKEIGREKGYYRKLRPTGAALVRRSVGVMDRLGMEGMTG</sequence>
<dbReference type="InterPro" id="IPR051556">
    <property type="entry name" value="N-term/lysine_N-AcTrnsfr"/>
</dbReference>
<evidence type="ECO:0000313" key="5">
    <source>
        <dbReference type="EMBL" id="OCK78650.1"/>
    </source>
</evidence>
<dbReference type="GO" id="GO:0016747">
    <property type="term" value="F:acyltransferase activity, transferring groups other than amino-acyl groups"/>
    <property type="evidence" value="ECO:0007669"/>
    <property type="project" value="InterPro"/>
</dbReference>
<dbReference type="Proteomes" id="UP000250266">
    <property type="component" value="Unassembled WGS sequence"/>
</dbReference>
<dbReference type="GO" id="GO:0031415">
    <property type="term" value="C:NatA complex"/>
    <property type="evidence" value="ECO:0007669"/>
    <property type="project" value="TreeGrafter"/>
</dbReference>
<feature type="compositionally biased region" description="Pro residues" evidence="3">
    <location>
        <begin position="69"/>
        <end position="79"/>
    </location>
</feature>
<proteinExistence type="predicted"/>
<gene>
    <name evidence="5" type="ORF">K432DRAFT_383717</name>
</gene>
<reference evidence="5 6" key="1">
    <citation type="journal article" date="2016" name="Nat. Commun.">
        <title>Ectomycorrhizal ecology is imprinted in the genome of the dominant symbiotic fungus Cenococcum geophilum.</title>
        <authorList>
            <consortium name="DOE Joint Genome Institute"/>
            <person name="Peter M."/>
            <person name="Kohler A."/>
            <person name="Ohm R.A."/>
            <person name="Kuo A."/>
            <person name="Krutzmann J."/>
            <person name="Morin E."/>
            <person name="Arend M."/>
            <person name="Barry K.W."/>
            <person name="Binder M."/>
            <person name="Choi C."/>
            <person name="Clum A."/>
            <person name="Copeland A."/>
            <person name="Grisel N."/>
            <person name="Haridas S."/>
            <person name="Kipfer T."/>
            <person name="LaButti K."/>
            <person name="Lindquist E."/>
            <person name="Lipzen A."/>
            <person name="Maire R."/>
            <person name="Meier B."/>
            <person name="Mihaltcheva S."/>
            <person name="Molinier V."/>
            <person name="Murat C."/>
            <person name="Poggeler S."/>
            <person name="Quandt C.A."/>
            <person name="Sperisen C."/>
            <person name="Tritt A."/>
            <person name="Tisserant E."/>
            <person name="Crous P.W."/>
            <person name="Henrissat B."/>
            <person name="Nehls U."/>
            <person name="Egli S."/>
            <person name="Spatafora J.W."/>
            <person name="Grigoriev I.V."/>
            <person name="Martin F.M."/>
        </authorList>
    </citation>
    <scope>NUCLEOTIDE SEQUENCE [LARGE SCALE GENOMIC DNA]</scope>
    <source>
        <strain evidence="5 6">CBS 459.81</strain>
    </source>
</reference>
<protein>
    <submittedName>
        <fullName evidence="5">Acyl-CoA N-acyltransferase</fullName>
    </submittedName>
</protein>
<dbReference type="AlphaFoldDB" id="A0A8E2JDJ9"/>
<evidence type="ECO:0000256" key="3">
    <source>
        <dbReference type="SAM" id="MobiDB-lite"/>
    </source>
</evidence>
<evidence type="ECO:0000256" key="2">
    <source>
        <dbReference type="ARBA" id="ARBA00023315"/>
    </source>
</evidence>
<dbReference type="Gene3D" id="3.40.630.30">
    <property type="match status" value="1"/>
</dbReference>
<dbReference type="OrthoDB" id="47374at2759"/>
<organism evidence="5 6">
    <name type="scientific">Lepidopterella palustris CBS 459.81</name>
    <dbReference type="NCBI Taxonomy" id="1314670"/>
    <lineage>
        <taxon>Eukaryota</taxon>
        <taxon>Fungi</taxon>
        <taxon>Dikarya</taxon>
        <taxon>Ascomycota</taxon>
        <taxon>Pezizomycotina</taxon>
        <taxon>Dothideomycetes</taxon>
        <taxon>Pleosporomycetidae</taxon>
        <taxon>Mytilinidiales</taxon>
        <taxon>Argynnaceae</taxon>
        <taxon>Lepidopterella</taxon>
    </lineage>
</organism>
<dbReference type="Pfam" id="PF00583">
    <property type="entry name" value="Acetyltransf_1"/>
    <property type="match status" value="1"/>
</dbReference>
<evidence type="ECO:0000259" key="4">
    <source>
        <dbReference type="PROSITE" id="PS51186"/>
    </source>
</evidence>
<dbReference type="PANTHER" id="PTHR42919">
    <property type="entry name" value="N-ALPHA-ACETYLTRANSFERASE"/>
    <property type="match status" value="1"/>
</dbReference>
<dbReference type="PANTHER" id="PTHR42919:SF8">
    <property type="entry name" value="N-ALPHA-ACETYLTRANSFERASE 50"/>
    <property type="match status" value="1"/>
</dbReference>
<feature type="compositionally biased region" description="Polar residues" evidence="3">
    <location>
        <begin position="45"/>
        <end position="59"/>
    </location>
</feature>
<keyword evidence="2 5" id="KW-0012">Acyltransferase</keyword>